<dbReference type="InterPro" id="IPR001841">
    <property type="entry name" value="Znf_RING"/>
</dbReference>
<evidence type="ECO:0000313" key="9">
    <source>
        <dbReference type="Proteomes" id="UP000554482"/>
    </source>
</evidence>
<dbReference type="SMART" id="SM00184">
    <property type="entry name" value="RING"/>
    <property type="match status" value="2"/>
</dbReference>
<protein>
    <submittedName>
        <fullName evidence="8">RING/U-box protein</fullName>
    </submittedName>
</protein>
<dbReference type="GO" id="GO:0008270">
    <property type="term" value="F:zinc ion binding"/>
    <property type="evidence" value="ECO:0007669"/>
    <property type="project" value="UniProtKB-KW"/>
</dbReference>
<keyword evidence="1" id="KW-0479">Metal-binding</keyword>
<dbReference type="Pfam" id="PF13639">
    <property type="entry name" value="zf-RING_2"/>
    <property type="match status" value="1"/>
</dbReference>
<evidence type="ECO:0000256" key="3">
    <source>
        <dbReference type="ARBA" id="ARBA00022833"/>
    </source>
</evidence>
<feature type="region of interest" description="Disordered" evidence="5">
    <location>
        <begin position="1017"/>
        <end position="1044"/>
    </location>
</feature>
<feature type="region of interest" description="Disordered" evidence="5">
    <location>
        <begin position="387"/>
        <end position="406"/>
    </location>
</feature>
<proteinExistence type="predicted"/>
<keyword evidence="2 4" id="KW-0863">Zinc-finger</keyword>
<dbReference type="SUPFAM" id="SSF57850">
    <property type="entry name" value="RING/U-box"/>
    <property type="match status" value="1"/>
</dbReference>
<dbReference type="InterPro" id="IPR013083">
    <property type="entry name" value="Znf_RING/FYVE/PHD"/>
</dbReference>
<evidence type="ECO:0000259" key="7">
    <source>
        <dbReference type="PROSITE" id="PS50089"/>
    </source>
</evidence>
<evidence type="ECO:0000259" key="6">
    <source>
        <dbReference type="PROSITE" id="PS50016"/>
    </source>
</evidence>
<organism evidence="8 9">
    <name type="scientific">Thalictrum thalictroides</name>
    <name type="common">Rue-anemone</name>
    <name type="synonym">Anemone thalictroides</name>
    <dbReference type="NCBI Taxonomy" id="46969"/>
    <lineage>
        <taxon>Eukaryota</taxon>
        <taxon>Viridiplantae</taxon>
        <taxon>Streptophyta</taxon>
        <taxon>Embryophyta</taxon>
        <taxon>Tracheophyta</taxon>
        <taxon>Spermatophyta</taxon>
        <taxon>Magnoliopsida</taxon>
        <taxon>Ranunculales</taxon>
        <taxon>Ranunculaceae</taxon>
        <taxon>Thalictroideae</taxon>
        <taxon>Thalictrum</taxon>
    </lineage>
</organism>
<evidence type="ECO:0000256" key="1">
    <source>
        <dbReference type="ARBA" id="ARBA00022723"/>
    </source>
</evidence>
<dbReference type="InterPro" id="IPR019787">
    <property type="entry name" value="Znf_PHD-finger"/>
</dbReference>
<dbReference type="GO" id="GO:0061630">
    <property type="term" value="F:ubiquitin protein ligase activity"/>
    <property type="evidence" value="ECO:0007669"/>
    <property type="project" value="TreeGrafter"/>
</dbReference>
<dbReference type="InterPro" id="IPR011011">
    <property type="entry name" value="Znf_FYVE_PHD"/>
</dbReference>
<dbReference type="PROSITE" id="PS50016">
    <property type="entry name" value="ZF_PHD_2"/>
    <property type="match status" value="1"/>
</dbReference>
<name>A0A7J6US74_THATH</name>
<accession>A0A7J6US74</accession>
<dbReference type="Proteomes" id="UP000554482">
    <property type="component" value="Unassembled WGS sequence"/>
</dbReference>
<feature type="region of interest" description="Disordered" evidence="5">
    <location>
        <begin position="812"/>
        <end position="846"/>
    </location>
</feature>
<feature type="compositionally biased region" description="Basic and acidic residues" evidence="5">
    <location>
        <begin position="429"/>
        <end position="458"/>
    </location>
</feature>
<dbReference type="InterPro" id="IPR017907">
    <property type="entry name" value="Znf_RING_CS"/>
</dbReference>
<dbReference type="PANTHER" id="PTHR15315">
    <property type="entry name" value="RING FINGER PROTEIN 41, 151"/>
    <property type="match status" value="1"/>
</dbReference>
<sequence>MELEFDTNGMLEDSLYEYSGDIDAAASGNERCGICMDVIIDRGVLDCCQHWFCFTCIDNWATITNLCPLCQNEFKLITCVPVYDTIGSGKVEEDSLSRDEDWCIHGTNNTLSFPSYYIDENAVICLDGNGCKIRNGVATSGDVSILDTSIACDSCDIWYHAFCVDFDPESTSENSWLCPRCIDDVPQKTDGVSLHMQNYQYGPESVSPEHLVDGSQSGKLSVSVADAGETAVVVSMIEKKHLAKETIENSLSARDDNKNIESLDKMSNIQLYVDTAEKSLALSLSQDTYFTVPCDSLRLSELETNLADEAVFEGNISDSISFFSGLLSDKSNNESQPSESESKVDLHLGLSVGSSLSVDKTDSDTTENKKSEVSQPHRLFKDFSESADEMDHEANEDAVGSSRVKRKFMSSRDPVLVTGHTEVDNTCTRDETVADPPAKKAKGDGNSKQIHLKDEGRKSITGTGQEWSHLPGGSNDEIDNMCTRDEMIAKVHAKKSKVGGKSQRSQLTPKVKKSIAGNTQECVHTSAGSKDNKMRDVPHQEDRTATTLSIDRGSIQSSSAGVSHANAANISLLERDNGSGVRVKKIMRRVAEDESSKVFENLRKEIKEAVRNKPTNDLSKSNLFDPELLLAFRNAIAGQKPEHEPVKRLDPMAIRAKKLMLQKGKARENLTKKIYGNSNGRRKRAWDRDLEVEFWKHRCKRVTKPEKVETLKSVLGLLRKSSESSEMRNGPREEGVNPILSRLYLADTSVFPRKDDIKPVSALTGTGSMEVSKEQNVKEKVSKSVNDYQTFPTAMQISPNLSQYPKDEVACKKPYSNGSVDKQNSTSLASGSKDIHSLKKESGKSDVKSDKRKWALEVLARKTSTVQRHVTQEKEGDSTMLKGNFPLLAQLPPDMRPVLAASRHNKVPIPVRQAQLYRLTEHFLRKADLPVIRRTADTELAVADAVNIEKDVVNRSNSKLVYVNLCSQVLFQHMNNNRPDSAVEPDPSQSVVHAENIDIAANDSSDLSGEAALRMAGLVSDSPPSSPSHTDGDDNIRSMNGDRGPENVFDIDTHAELDIYGDFEYDLENEDYIGGIVPHVSKPPQAEEGESKMKVVFSTLATQRTDDSMDPKDTERLGINTEINDSPCHEWHKDIRILTSDVSREMCPPPVPLQEEIGEEPSLAECEELYGPDKEPLVDRFSDKTLTEGSISIGKKVLVENEGPRENSNCTQNSSVSKSINDGESCAENIIVNNGLPGECDSAGGVNSVNRCSVNENLRMKEKKTNKTKQSDIIHSISKKVEAYIKEHLRPLCKSGVITVEQYRWAVERTTAKIMRYHTKDTNANFLIKEGEKVKKLAEQYVEAAQTKDDS</sequence>
<dbReference type="PROSITE" id="PS00518">
    <property type="entry name" value="ZF_RING_1"/>
    <property type="match status" value="1"/>
</dbReference>
<dbReference type="GO" id="GO:0016567">
    <property type="term" value="P:protein ubiquitination"/>
    <property type="evidence" value="ECO:0007669"/>
    <property type="project" value="TreeGrafter"/>
</dbReference>
<feature type="region of interest" description="Disordered" evidence="5">
    <location>
        <begin position="355"/>
        <end position="379"/>
    </location>
</feature>
<dbReference type="SMART" id="SM00249">
    <property type="entry name" value="PHD"/>
    <property type="match status" value="1"/>
</dbReference>
<feature type="compositionally biased region" description="Basic and acidic residues" evidence="5">
    <location>
        <begin position="359"/>
        <end position="372"/>
    </location>
</feature>
<feature type="compositionally biased region" description="Acidic residues" evidence="5">
    <location>
        <begin position="387"/>
        <end position="396"/>
    </location>
</feature>
<comment type="caution">
    <text evidence="8">The sequence shown here is derived from an EMBL/GenBank/DDBJ whole genome shotgun (WGS) entry which is preliminary data.</text>
</comment>
<keyword evidence="3" id="KW-0862">Zinc</keyword>
<evidence type="ECO:0000256" key="5">
    <source>
        <dbReference type="SAM" id="MobiDB-lite"/>
    </source>
</evidence>
<dbReference type="EMBL" id="JABWDY010044037">
    <property type="protein sequence ID" value="KAF5175434.1"/>
    <property type="molecule type" value="Genomic_DNA"/>
</dbReference>
<dbReference type="InterPro" id="IPR001965">
    <property type="entry name" value="Znf_PHD"/>
</dbReference>
<dbReference type="Pfam" id="PF00628">
    <property type="entry name" value="PHD"/>
    <property type="match status" value="1"/>
</dbReference>
<evidence type="ECO:0000313" key="8">
    <source>
        <dbReference type="EMBL" id="KAF5175434.1"/>
    </source>
</evidence>
<feature type="domain" description="RING-type" evidence="7">
    <location>
        <begin position="32"/>
        <end position="71"/>
    </location>
</feature>
<dbReference type="Gene3D" id="3.30.40.10">
    <property type="entry name" value="Zinc/RING finger domain, C3HC4 (zinc finger)"/>
    <property type="match status" value="2"/>
</dbReference>
<feature type="compositionally biased region" description="Basic and acidic residues" evidence="5">
    <location>
        <begin position="833"/>
        <end position="846"/>
    </location>
</feature>
<dbReference type="SUPFAM" id="SSF57903">
    <property type="entry name" value="FYVE/PHD zinc finger"/>
    <property type="match status" value="1"/>
</dbReference>
<evidence type="ECO:0000256" key="4">
    <source>
        <dbReference type="PROSITE-ProRule" id="PRU00175"/>
    </source>
</evidence>
<feature type="region of interest" description="Disordered" evidence="5">
    <location>
        <begin position="429"/>
        <end position="479"/>
    </location>
</feature>
<gene>
    <name evidence="8" type="ORF">FRX31_034978</name>
</gene>
<keyword evidence="9" id="KW-1185">Reference proteome</keyword>
<feature type="region of interest" description="Disordered" evidence="5">
    <location>
        <begin position="493"/>
        <end position="516"/>
    </location>
</feature>
<feature type="compositionally biased region" description="Polar residues" evidence="5">
    <location>
        <begin position="816"/>
        <end position="830"/>
    </location>
</feature>
<reference evidence="8 9" key="1">
    <citation type="submission" date="2020-06" db="EMBL/GenBank/DDBJ databases">
        <title>Transcriptomic and genomic resources for Thalictrum thalictroides and T. hernandezii: Facilitating candidate gene discovery in an emerging model plant lineage.</title>
        <authorList>
            <person name="Arias T."/>
            <person name="Riano-Pachon D.M."/>
            <person name="Di Stilio V.S."/>
        </authorList>
    </citation>
    <scope>NUCLEOTIDE SEQUENCE [LARGE SCALE GENOMIC DNA]</scope>
    <source>
        <strain evidence="9">cv. WT478/WT964</strain>
        <tissue evidence="8">Leaves</tissue>
    </source>
</reference>
<evidence type="ECO:0000256" key="2">
    <source>
        <dbReference type="ARBA" id="ARBA00022771"/>
    </source>
</evidence>
<feature type="domain" description="PHD-type" evidence="6">
    <location>
        <begin position="64"/>
        <end position="184"/>
    </location>
</feature>
<dbReference type="PROSITE" id="PS50089">
    <property type="entry name" value="ZF_RING_2"/>
    <property type="match status" value="1"/>
</dbReference>
<dbReference type="OrthoDB" id="21204at2759"/>
<dbReference type="PANTHER" id="PTHR15315:SF26">
    <property type="entry name" value="E3 UBIQUITIN-PROTEIN LIGASE NRDP1"/>
    <property type="match status" value="1"/>
</dbReference>